<evidence type="ECO:0000313" key="3">
    <source>
        <dbReference type="Proteomes" id="UP000663845"/>
    </source>
</evidence>
<comment type="caution">
    <text evidence="1">The sequence shown here is derived from an EMBL/GenBank/DDBJ whole genome shotgun (WGS) entry which is preliminary data.</text>
</comment>
<dbReference type="EMBL" id="CAJNOG010001257">
    <property type="protein sequence ID" value="CAF1426116.1"/>
    <property type="molecule type" value="Genomic_DNA"/>
</dbReference>
<accession>A0A815ML30</accession>
<organism evidence="1 3">
    <name type="scientific">Adineta steineri</name>
    <dbReference type="NCBI Taxonomy" id="433720"/>
    <lineage>
        <taxon>Eukaryota</taxon>
        <taxon>Metazoa</taxon>
        <taxon>Spiralia</taxon>
        <taxon>Gnathifera</taxon>
        <taxon>Rotifera</taxon>
        <taxon>Eurotatoria</taxon>
        <taxon>Bdelloidea</taxon>
        <taxon>Adinetida</taxon>
        <taxon>Adinetidae</taxon>
        <taxon>Adineta</taxon>
    </lineage>
</organism>
<protein>
    <submittedName>
        <fullName evidence="1">Uncharacterized protein</fullName>
    </submittedName>
</protein>
<dbReference type="Proteomes" id="UP000663845">
    <property type="component" value="Unassembled WGS sequence"/>
</dbReference>
<reference evidence="1" key="1">
    <citation type="submission" date="2021-02" db="EMBL/GenBank/DDBJ databases">
        <authorList>
            <person name="Nowell W R."/>
        </authorList>
    </citation>
    <scope>NUCLEOTIDE SEQUENCE</scope>
</reference>
<dbReference type="EMBL" id="CAJOAZ010002412">
    <property type="protein sequence ID" value="CAF3926458.1"/>
    <property type="molecule type" value="Genomic_DNA"/>
</dbReference>
<feature type="non-terminal residue" evidence="1">
    <location>
        <position position="27"/>
    </location>
</feature>
<sequence length="27" mass="3080">MATEQAITMVTLGRPFYLGMLYDVRSD</sequence>
<dbReference type="Proteomes" id="UP000663844">
    <property type="component" value="Unassembled WGS sequence"/>
</dbReference>
<name>A0A815ML30_9BILA</name>
<evidence type="ECO:0000313" key="1">
    <source>
        <dbReference type="EMBL" id="CAF1426116.1"/>
    </source>
</evidence>
<evidence type="ECO:0000313" key="2">
    <source>
        <dbReference type="EMBL" id="CAF3926458.1"/>
    </source>
</evidence>
<dbReference type="AlphaFoldDB" id="A0A815ML30"/>
<proteinExistence type="predicted"/>
<gene>
    <name evidence="1" type="ORF">JYZ213_LOCUS39286</name>
    <name evidence="2" type="ORF">OXD698_LOCUS25324</name>
</gene>
<feature type="non-terminal residue" evidence="1">
    <location>
        <position position="1"/>
    </location>
</feature>